<proteinExistence type="predicted"/>
<evidence type="ECO:0000313" key="2">
    <source>
        <dbReference type="Proteomes" id="UP001634394"/>
    </source>
</evidence>
<gene>
    <name evidence="1" type="ORF">ACJMK2_008028</name>
</gene>
<dbReference type="Proteomes" id="UP001634394">
    <property type="component" value="Unassembled WGS sequence"/>
</dbReference>
<accession>A0ABD3VKA6</accession>
<organism evidence="1 2">
    <name type="scientific">Sinanodonta woodiana</name>
    <name type="common">Chinese pond mussel</name>
    <name type="synonym">Anodonta woodiana</name>
    <dbReference type="NCBI Taxonomy" id="1069815"/>
    <lineage>
        <taxon>Eukaryota</taxon>
        <taxon>Metazoa</taxon>
        <taxon>Spiralia</taxon>
        <taxon>Lophotrochozoa</taxon>
        <taxon>Mollusca</taxon>
        <taxon>Bivalvia</taxon>
        <taxon>Autobranchia</taxon>
        <taxon>Heteroconchia</taxon>
        <taxon>Palaeoheterodonta</taxon>
        <taxon>Unionida</taxon>
        <taxon>Unionoidea</taxon>
        <taxon>Unionidae</taxon>
        <taxon>Unioninae</taxon>
        <taxon>Sinanodonta</taxon>
    </lineage>
</organism>
<dbReference type="AlphaFoldDB" id="A0ABD3VKA6"/>
<protein>
    <submittedName>
        <fullName evidence="1">Uncharacterized protein</fullName>
    </submittedName>
</protein>
<sequence>MTRELLGSTPDGPKVNTQCISHIDVIRQFSLNYDLHLGVCDTLYKKSTEMDDINLDSDDIAKMDNSEAGIDLEVISDDKLEKDIIYHELLKKS</sequence>
<comment type="caution">
    <text evidence="1">The sequence shown here is derived from an EMBL/GenBank/DDBJ whole genome shotgun (WGS) entry which is preliminary data.</text>
</comment>
<name>A0ABD3VKA6_SINWO</name>
<feature type="non-terminal residue" evidence="1">
    <location>
        <position position="93"/>
    </location>
</feature>
<evidence type="ECO:0000313" key="1">
    <source>
        <dbReference type="EMBL" id="KAL3862026.1"/>
    </source>
</evidence>
<keyword evidence="2" id="KW-1185">Reference proteome</keyword>
<reference evidence="1 2" key="1">
    <citation type="submission" date="2024-11" db="EMBL/GenBank/DDBJ databases">
        <title>Chromosome-level genome assembly of the freshwater bivalve Anodonta woodiana.</title>
        <authorList>
            <person name="Chen X."/>
        </authorList>
    </citation>
    <scope>NUCLEOTIDE SEQUENCE [LARGE SCALE GENOMIC DNA]</scope>
    <source>
        <strain evidence="1">MN2024</strain>
        <tissue evidence="1">Gills</tissue>
    </source>
</reference>
<dbReference type="EMBL" id="JBJQND010000011">
    <property type="protein sequence ID" value="KAL3862026.1"/>
    <property type="molecule type" value="Genomic_DNA"/>
</dbReference>